<accession>A0A927GRY0</accession>
<dbReference type="CDD" id="cd07067">
    <property type="entry name" value="HP_PGM_like"/>
    <property type="match status" value="1"/>
</dbReference>
<dbReference type="SUPFAM" id="SSF53254">
    <property type="entry name" value="Phosphoglycerate mutase-like"/>
    <property type="match status" value="1"/>
</dbReference>
<sequence length="197" mass="22422">MQLGWVRHGRTNWNALGKIQGQTDIPLTKEGLQQADLLAKRLQRDDYRWDAVVSSPLQRAAQTAAVLAEALDVPLLAPDDRLKERAFGEIEGTTEEARIARWGAQWRLTYEGQESDEAVRARGLAFVRERLERKTPERLLVVSHGSFLTCLLHTLCEGLDESYIGNMSYSVMDDHERQWRILLHNCTAHLQFGEADV</sequence>
<feature type="binding site" evidence="2">
    <location>
        <begin position="7"/>
        <end position="14"/>
    </location>
    <ligand>
        <name>substrate</name>
    </ligand>
</feature>
<feature type="active site" description="Tele-phosphohistidine intermediate" evidence="1">
    <location>
        <position position="8"/>
    </location>
</feature>
<evidence type="ECO:0000313" key="4">
    <source>
        <dbReference type="Proteomes" id="UP000621560"/>
    </source>
</evidence>
<dbReference type="RefSeq" id="WP_190916481.1">
    <property type="nucleotide sequence ID" value="NZ_JACXIZ010000014.1"/>
</dbReference>
<name>A0A927GRY0_9BACL</name>
<dbReference type="PANTHER" id="PTHR48100">
    <property type="entry name" value="BROAD-SPECIFICITY PHOSPHATASE YOR283W-RELATED"/>
    <property type="match status" value="1"/>
</dbReference>
<dbReference type="InterPro" id="IPR013078">
    <property type="entry name" value="His_Pase_superF_clade-1"/>
</dbReference>
<dbReference type="SMART" id="SM00855">
    <property type="entry name" value="PGAM"/>
    <property type="match status" value="1"/>
</dbReference>
<organism evidence="3 4">
    <name type="scientific">Paenibacillus sabuli</name>
    <dbReference type="NCBI Taxonomy" id="2772509"/>
    <lineage>
        <taxon>Bacteria</taxon>
        <taxon>Bacillati</taxon>
        <taxon>Bacillota</taxon>
        <taxon>Bacilli</taxon>
        <taxon>Bacillales</taxon>
        <taxon>Paenibacillaceae</taxon>
        <taxon>Paenibacillus</taxon>
    </lineage>
</organism>
<dbReference type="InterPro" id="IPR050275">
    <property type="entry name" value="PGM_Phosphatase"/>
</dbReference>
<feature type="binding site" evidence="2">
    <location>
        <position position="59"/>
    </location>
    <ligand>
        <name>substrate</name>
    </ligand>
</feature>
<comment type="caution">
    <text evidence="3">The sequence shown here is derived from an EMBL/GenBank/DDBJ whole genome shotgun (WGS) entry which is preliminary data.</text>
</comment>
<dbReference type="GO" id="GO:0016791">
    <property type="term" value="F:phosphatase activity"/>
    <property type="evidence" value="ECO:0007669"/>
    <property type="project" value="TreeGrafter"/>
</dbReference>
<dbReference type="GO" id="GO:0005737">
    <property type="term" value="C:cytoplasm"/>
    <property type="evidence" value="ECO:0007669"/>
    <property type="project" value="TreeGrafter"/>
</dbReference>
<dbReference type="InterPro" id="IPR029033">
    <property type="entry name" value="His_PPase_superfam"/>
</dbReference>
<gene>
    <name evidence="3" type="ORF">IDH44_08080</name>
</gene>
<evidence type="ECO:0000256" key="1">
    <source>
        <dbReference type="PIRSR" id="PIRSR613078-1"/>
    </source>
</evidence>
<dbReference type="Pfam" id="PF00300">
    <property type="entry name" value="His_Phos_1"/>
    <property type="match status" value="1"/>
</dbReference>
<protein>
    <submittedName>
        <fullName evidence="3">Histidine phosphatase family protein</fullName>
    </submittedName>
</protein>
<feature type="active site" description="Proton donor/acceptor" evidence="1">
    <location>
        <position position="84"/>
    </location>
</feature>
<proteinExistence type="predicted"/>
<dbReference type="PANTHER" id="PTHR48100:SF1">
    <property type="entry name" value="HISTIDINE PHOSPHATASE FAMILY PROTEIN-RELATED"/>
    <property type="match status" value="1"/>
</dbReference>
<dbReference type="Gene3D" id="3.40.50.1240">
    <property type="entry name" value="Phosphoglycerate mutase-like"/>
    <property type="match status" value="1"/>
</dbReference>
<evidence type="ECO:0000256" key="2">
    <source>
        <dbReference type="PIRSR" id="PIRSR613078-2"/>
    </source>
</evidence>
<dbReference type="EMBL" id="JACXIZ010000014">
    <property type="protein sequence ID" value="MBD2845147.1"/>
    <property type="molecule type" value="Genomic_DNA"/>
</dbReference>
<evidence type="ECO:0000313" key="3">
    <source>
        <dbReference type="EMBL" id="MBD2845147.1"/>
    </source>
</evidence>
<reference evidence="3" key="1">
    <citation type="submission" date="2020-09" db="EMBL/GenBank/DDBJ databases">
        <title>A novel bacterium of genus Paenibacillus, isolated from South China Sea.</title>
        <authorList>
            <person name="Huang H."/>
            <person name="Mo K."/>
            <person name="Hu Y."/>
        </authorList>
    </citation>
    <scope>NUCLEOTIDE SEQUENCE</scope>
    <source>
        <strain evidence="3">IB182496</strain>
    </source>
</reference>
<dbReference type="Proteomes" id="UP000621560">
    <property type="component" value="Unassembled WGS sequence"/>
</dbReference>
<dbReference type="AlphaFoldDB" id="A0A927GRY0"/>
<keyword evidence="4" id="KW-1185">Reference proteome</keyword>